<feature type="domain" description="Peptidase U32 collagenase" evidence="1">
    <location>
        <begin position="343"/>
        <end position="456"/>
    </location>
</feature>
<reference evidence="2 3" key="1">
    <citation type="submission" date="2019-08" db="EMBL/GenBank/DDBJ databases">
        <title>Microbe sample from Colwellia echini.</title>
        <authorList>
            <person name="Christiansen L."/>
            <person name="Pathiraja D."/>
            <person name="Schultz-Johansen M."/>
            <person name="Choi I.-G."/>
            <person name="Stougaard P."/>
        </authorList>
    </citation>
    <scope>NUCLEOTIDE SEQUENCE [LARGE SCALE GENOMIC DNA]</scope>
    <source>
        <strain evidence="2 3">A3</strain>
    </source>
</reference>
<dbReference type="EMBL" id="PJAI02000007">
    <property type="protein sequence ID" value="TYK65982.1"/>
    <property type="molecule type" value="Genomic_DNA"/>
</dbReference>
<protein>
    <submittedName>
        <fullName evidence="2">U32 family peptidase</fullName>
    </submittedName>
</protein>
<comment type="caution">
    <text evidence="2">The sequence shown here is derived from an EMBL/GenBank/DDBJ whole genome shotgun (WGS) entry which is preliminary data.</text>
</comment>
<dbReference type="Pfam" id="PF12392">
    <property type="entry name" value="DUF3656"/>
    <property type="match status" value="1"/>
</dbReference>
<dbReference type="Proteomes" id="UP000815846">
    <property type="component" value="Unassembled WGS sequence"/>
</dbReference>
<dbReference type="PANTHER" id="PTHR30217:SF10">
    <property type="entry name" value="23S RRNA 5-HYDROXYCYTIDINE C2501 SYNTHASE"/>
    <property type="match status" value="1"/>
</dbReference>
<dbReference type="InterPro" id="IPR020988">
    <property type="entry name" value="Pept_U32_collagenase"/>
</dbReference>
<proteinExistence type="predicted"/>
<dbReference type="InterPro" id="IPR051454">
    <property type="entry name" value="RNA/ubiquinone_mod_enzymes"/>
</dbReference>
<dbReference type="Pfam" id="PF01136">
    <property type="entry name" value="Peptidase_U32"/>
    <property type="match status" value="1"/>
</dbReference>
<evidence type="ECO:0000259" key="1">
    <source>
        <dbReference type="Pfam" id="PF12392"/>
    </source>
</evidence>
<name>A0ABY3MY72_9GAMM</name>
<evidence type="ECO:0000313" key="2">
    <source>
        <dbReference type="EMBL" id="TYK65982.1"/>
    </source>
</evidence>
<gene>
    <name evidence="2" type="ORF">CWS31_008535</name>
</gene>
<accession>A0ABY3MY72</accession>
<keyword evidence="3" id="KW-1185">Reference proteome</keyword>
<sequence>MSPKIELLAPGGDVDAIKAAIIAGADAVYCGLDTFNARNRASNISFDELVGVIRLAHSYDCEIFLTLNIIILEREFGTLAKLLSKLANTTLDGVIVQDIGMLYILKKHFPSLDVHASTQLTTHNIGQIPFLKKLGVSRVNLSRELSLKEIKTITAVSQQQNVLTEVFVHGSLCIAFSGLCYSTSASVGNSGNRGRCSQACREEYKPTESGNKFPLNIKDNSAFFDLPALIEAGVHSFKVEGRIKGASYVHTVIDSFRKQIDGFVETGELTQDGERLYKVFNRDFSNAFLRGDLNQSMFIENPRDNSKYHAIDKNNAISVVQIHDVEESLNKEKEALQADALDKIKYLSIEKRQLSLVFTGQVNEPLTVTAIIKETINKGFPDESVTEQSYTLQTERILTASEKNCLDSEAIEKRFKSFNNADFTLTELNTNTIPSGVAIAFKELNVLKNQLATLLANGVPVLPEVELPKLTRHAKQGNDTKLSILICDENDIQLADLPNMADADIYFKLPDAYKRGCTKYVTFFKENPRLIPWFPSVLIGKDFDVALNILEQVRPELIVTNNTGIANRAFELGIKWIAGPFLNTTNSYALLAMQEEFDCSGAFISNEINRQQMKTIARPENFKLFYSIYHPILLMTSRQCFFQQSVGCEKPRIDNGCMLSCDKSTTITNLKDESFAIDKQKAGYPSIYNQDQFLNTEIIADLSSLYDGFMIDLTNIGAGDKESPDKVELIKQFSQLIEQGSQPQTYDQRNVNGDGVEATYIDTTASEDNKPLSAINVLKDLVPASTNAQYHNGL</sequence>
<evidence type="ECO:0000313" key="3">
    <source>
        <dbReference type="Proteomes" id="UP000815846"/>
    </source>
</evidence>
<organism evidence="2 3">
    <name type="scientific">Colwellia echini</name>
    <dbReference type="NCBI Taxonomy" id="1982103"/>
    <lineage>
        <taxon>Bacteria</taxon>
        <taxon>Pseudomonadati</taxon>
        <taxon>Pseudomonadota</taxon>
        <taxon>Gammaproteobacteria</taxon>
        <taxon>Alteromonadales</taxon>
        <taxon>Colwelliaceae</taxon>
        <taxon>Colwellia</taxon>
    </lineage>
</organism>
<dbReference type="PANTHER" id="PTHR30217">
    <property type="entry name" value="PEPTIDASE U32 FAMILY"/>
    <property type="match status" value="1"/>
</dbReference>
<dbReference type="RefSeq" id="WP_101342942.1">
    <property type="nucleotide sequence ID" value="NZ_PJAI02000007.1"/>
</dbReference>
<dbReference type="InterPro" id="IPR001539">
    <property type="entry name" value="Peptidase_U32"/>
</dbReference>